<dbReference type="SUPFAM" id="SSF47384">
    <property type="entry name" value="Homodimeric domain of signal transducing histidine kinase"/>
    <property type="match status" value="1"/>
</dbReference>
<dbReference type="SUPFAM" id="SSF55785">
    <property type="entry name" value="PYP-like sensor domain (PAS domain)"/>
    <property type="match status" value="3"/>
</dbReference>
<dbReference type="GO" id="GO:0005886">
    <property type="term" value="C:plasma membrane"/>
    <property type="evidence" value="ECO:0007669"/>
    <property type="project" value="TreeGrafter"/>
</dbReference>
<dbReference type="FunFam" id="1.10.287.130:FF:000038">
    <property type="entry name" value="Sensory transduction histidine kinase"/>
    <property type="match status" value="1"/>
</dbReference>
<protein>
    <recommendedName>
        <fullName evidence="3">histidine kinase</fullName>
        <ecNumber evidence="3">2.7.13.3</ecNumber>
    </recommendedName>
</protein>
<gene>
    <name evidence="19" type="ORF">G3I74_13670</name>
</gene>
<dbReference type="SUPFAM" id="SSF55874">
    <property type="entry name" value="ATPase domain of HSP90 chaperone/DNA topoisomerase II/histidine kinase"/>
    <property type="match status" value="1"/>
</dbReference>
<evidence type="ECO:0000256" key="4">
    <source>
        <dbReference type="ARBA" id="ARBA00022553"/>
    </source>
</evidence>
<comment type="subcellular location">
    <subcellularLocation>
        <location evidence="2">Membrane</location>
    </subcellularLocation>
</comment>
<feature type="domain" description="PAC" evidence="17">
    <location>
        <begin position="514"/>
        <end position="566"/>
    </location>
</feature>
<dbReference type="SUPFAM" id="SSF52172">
    <property type="entry name" value="CheY-like"/>
    <property type="match status" value="1"/>
</dbReference>
<dbReference type="PROSITE" id="PS50109">
    <property type="entry name" value="HIS_KIN"/>
    <property type="match status" value="1"/>
</dbReference>
<feature type="transmembrane region" description="Helical" evidence="13">
    <location>
        <begin position="134"/>
        <end position="158"/>
    </location>
</feature>
<keyword evidence="13" id="KW-0812">Transmembrane</keyword>
<feature type="domain" description="Response regulatory" evidence="15">
    <location>
        <begin position="1104"/>
        <end position="1225"/>
    </location>
</feature>
<dbReference type="InterPro" id="IPR011006">
    <property type="entry name" value="CheY-like_superfamily"/>
</dbReference>
<dbReference type="InterPro" id="IPR005467">
    <property type="entry name" value="His_kinase_dom"/>
</dbReference>
<dbReference type="InterPro" id="IPR036890">
    <property type="entry name" value="HATPase_C_sf"/>
</dbReference>
<feature type="domain" description="PAS" evidence="16">
    <location>
        <begin position="705"/>
        <end position="778"/>
    </location>
</feature>
<dbReference type="SMART" id="SM00387">
    <property type="entry name" value="HATPase_c"/>
    <property type="match status" value="1"/>
</dbReference>
<dbReference type="Gene3D" id="1.10.287.130">
    <property type="match status" value="1"/>
</dbReference>
<dbReference type="PANTHER" id="PTHR43047">
    <property type="entry name" value="TWO-COMPONENT HISTIDINE PROTEIN KINASE"/>
    <property type="match status" value="1"/>
</dbReference>
<dbReference type="Proteomes" id="UP000484885">
    <property type="component" value="Unassembled WGS sequence"/>
</dbReference>
<dbReference type="CDD" id="cd00130">
    <property type="entry name" value="PAS"/>
    <property type="match status" value="3"/>
</dbReference>
<dbReference type="PRINTS" id="PR00344">
    <property type="entry name" value="BCTRLSENSOR"/>
</dbReference>
<dbReference type="SMART" id="SM00388">
    <property type="entry name" value="HisKA"/>
    <property type="match status" value="1"/>
</dbReference>
<keyword evidence="20" id="KW-1185">Reference proteome</keyword>
<evidence type="ECO:0000256" key="5">
    <source>
        <dbReference type="ARBA" id="ARBA00022679"/>
    </source>
</evidence>
<dbReference type="RefSeq" id="WP_164212174.1">
    <property type="nucleotide sequence ID" value="NZ_JAAGSC010000044.1"/>
</dbReference>
<evidence type="ECO:0000313" key="20">
    <source>
        <dbReference type="Proteomes" id="UP000484885"/>
    </source>
</evidence>
<evidence type="ECO:0000256" key="12">
    <source>
        <dbReference type="PROSITE-ProRule" id="PRU00169"/>
    </source>
</evidence>
<dbReference type="InterPro" id="IPR003660">
    <property type="entry name" value="HAMP_dom"/>
</dbReference>
<dbReference type="Gene3D" id="6.10.340.10">
    <property type="match status" value="1"/>
</dbReference>
<evidence type="ECO:0000259" key="18">
    <source>
        <dbReference type="PROSITE" id="PS50885"/>
    </source>
</evidence>
<evidence type="ECO:0000259" key="16">
    <source>
        <dbReference type="PROSITE" id="PS50112"/>
    </source>
</evidence>
<dbReference type="PROSITE" id="PS50113">
    <property type="entry name" value="PAC"/>
    <property type="match status" value="3"/>
</dbReference>
<evidence type="ECO:0000259" key="15">
    <source>
        <dbReference type="PROSITE" id="PS50110"/>
    </source>
</evidence>
<feature type="transmembrane region" description="Helical" evidence="13">
    <location>
        <begin position="78"/>
        <end position="95"/>
    </location>
</feature>
<evidence type="ECO:0000256" key="6">
    <source>
        <dbReference type="ARBA" id="ARBA00022741"/>
    </source>
</evidence>
<dbReference type="SMART" id="SM00448">
    <property type="entry name" value="REC"/>
    <property type="match status" value="1"/>
</dbReference>
<feature type="domain" description="PAC" evidence="17">
    <location>
        <begin position="782"/>
        <end position="835"/>
    </location>
</feature>
<dbReference type="InterPro" id="IPR000700">
    <property type="entry name" value="PAS-assoc_C"/>
</dbReference>
<feature type="domain" description="PAS" evidence="16">
    <location>
        <begin position="567"/>
        <end position="639"/>
    </location>
</feature>
<feature type="domain" description="PAS" evidence="16">
    <location>
        <begin position="457"/>
        <end position="511"/>
    </location>
</feature>
<dbReference type="InterPro" id="IPR036097">
    <property type="entry name" value="HisK_dim/P_sf"/>
</dbReference>
<dbReference type="SMART" id="SM00086">
    <property type="entry name" value="PAC"/>
    <property type="match status" value="3"/>
</dbReference>
<dbReference type="EMBL" id="JAAGSC010000044">
    <property type="protein sequence ID" value="NDY96777.1"/>
    <property type="molecule type" value="Genomic_DNA"/>
</dbReference>
<feature type="transmembrane region" description="Helical" evidence="13">
    <location>
        <begin position="178"/>
        <end position="197"/>
    </location>
</feature>
<dbReference type="CDD" id="cd16922">
    <property type="entry name" value="HATPase_EvgS-ArcB-TorS-like"/>
    <property type="match status" value="1"/>
</dbReference>
<feature type="domain" description="HAMP" evidence="18">
    <location>
        <begin position="358"/>
        <end position="413"/>
    </location>
</feature>
<evidence type="ECO:0000256" key="9">
    <source>
        <dbReference type="ARBA" id="ARBA00023012"/>
    </source>
</evidence>
<feature type="modified residue" description="4-aspartylphosphate" evidence="12">
    <location>
        <position position="1155"/>
    </location>
</feature>
<keyword evidence="8" id="KW-0067">ATP-binding</keyword>
<dbReference type="Pfam" id="PF02518">
    <property type="entry name" value="HATPase_c"/>
    <property type="match status" value="1"/>
</dbReference>
<evidence type="ECO:0000256" key="1">
    <source>
        <dbReference type="ARBA" id="ARBA00000085"/>
    </source>
</evidence>
<dbReference type="NCBIfam" id="TIGR00229">
    <property type="entry name" value="sensory_box"/>
    <property type="match status" value="3"/>
</dbReference>
<evidence type="ECO:0000256" key="10">
    <source>
        <dbReference type="ARBA" id="ARBA00023136"/>
    </source>
</evidence>
<dbReference type="Pfam" id="PF08447">
    <property type="entry name" value="PAS_3"/>
    <property type="match status" value="3"/>
</dbReference>
<dbReference type="GO" id="GO:0000155">
    <property type="term" value="F:phosphorelay sensor kinase activity"/>
    <property type="evidence" value="ECO:0007669"/>
    <property type="project" value="InterPro"/>
</dbReference>
<dbReference type="PROSITE" id="PS50885">
    <property type="entry name" value="HAMP"/>
    <property type="match status" value="1"/>
</dbReference>
<dbReference type="EC" id="2.7.13.3" evidence="3"/>
<dbReference type="CDD" id="cd00082">
    <property type="entry name" value="HisKA"/>
    <property type="match status" value="1"/>
</dbReference>
<keyword evidence="9" id="KW-0902">Two-component regulatory system</keyword>
<evidence type="ECO:0000259" key="17">
    <source>
        <dbReference type="PROSITE" id="PS50113"/>
    </source>
</evidence>
<dbReference type="GO" id="GO:0009927">
    <property type="term" value="F:histidine phosphotransfer kinase activity"/>
    <property type="evidence" value="ECO:0007669"/>
    <property type="project" value="TreeGrafter"/>
</dbReference>
<evidence type="ECO:0000256" key="8">
    <source>
        <dbReference type="ARBA" id="ARBA00022840"/>
    </source>
</evidence>
<feature type="transmembrane region" description="Helical" evidence="13">
    <location>
        <begin position="46"/>
        <end position="72"/>
    </location>
</feature>
<dbReference type="Gene3D" id="3.30.450.20">
    <property type="entry name" value="PAS domain"/>
    <property type="match status" value="3"/>
</dbReference>
<evidence type="ECO:0000259" key="14">
    <source>
        <dbReference type="PROSITE" id="PS50109"/>
    </source>
</evidence>
<dbReference type="InterPro" id="IPR003594">
    <property type="entry name" value="HATPase_dom"/>
</dbReference>
<name>A0A845UZG9_9GAMM</name>
<dbReference type="FunFam" id="3.30.565.10:FF:000010">
    <property type="entry name" value="Sensor histidine kinase RcsC"/>
    <property type="match status" value="1"/>
</dbReference>
<reference evidence="19 20" key="1">
    <citation type="submission" date="2020-02" db="EMBL/GenBank/DDBJ databases">
        <authorList>
            <person name="Zhang X.-Y."/>
        </authorList>
    </citation>
    <scope>NUCLEOTIDE SEQUENCE [LARGE SCALE GENOMIC DNA]</scope>
    <source>
        <strain evidence="19 20">C33</strain>
    </source>
</reference>
<dbReference type="InterPro" id="IPR035965">
    <property type="entry name" value="PAS-like_dom_sf"/>
</dbReference>
<keyword evidence="13" id="KW-1133">Transmembrane helix</keyword>
<dbReference type="InterPro" id="IPR000014">
    <property type="entry name" value="PAS"/>
</dbReference>
<organism evidence="19 20">
    <name type="scientific">Wenzhouxiangella limi</name>
    <dbReference type="NCBI Taxonomy" id="2707351"/>
    <lineage>
        <taxon>Bacteria</taxon>
        <taxon>Pseudomonadati</taxon>
        <taxon>Pseudomonadota</taxon>
        <taxon>Gammaproteobacteria</taxon>
        <taxon>Chromatiales</taxon>
        <taxon>Wenzhouxiangellaceae</taxon>
        <taxon>Wenzhouxiangella</taxon>
    </lineage>
</organism>
<accession>A0A845UZG9</accession>
<dbReference type="PROSITE" id="PS50112">
    <property type="entry name" value="PAS"/>
    <property type="match status" value="3"/>
</dbReference>
<proteinExistence type="predicted"/>
<dbReference type="PROSITE" id="PS50110">
    <property type="entry name" value="RESPONSE_REGULATORY"/>
    <property type="match status" value="1"/>
</dbReference>
<keyword evidence="11" id="KW-0131">Cell cycle</keyword>
<evidence type="ECO:0000256" key="11">
    <source>
        <dbReference type="ARBA" id="ARBA00023306"/>
    </source>
</evidence>
<keyword evidence="10 13" id="KW-0472">Membrane</keyword>
<dbReference type="GO" id="GO:0005524">
    <property type="term" value="F:ATP binding"/>
    <property type="evidence" value="ECO:0007669"/>
    <property type="project" value="UniProtKB-KW"/>
</dbReference>
<dbReference type="SMART" id="SM00091">
    <property type="entry name" value="PAS"/>
    <property type="match status" value="3"/>
</dbReference>
<evidence type="ECO:0000256" key="2">
    <source>
        <dbReference type="ARBA" id="ARBA00004370"/>
    </source>
</evidence>
<dbReference type="Gene3D" id="3.40.50.2300">
    <property type="match status" value="1"/>
</dbReference>
<feature type="domain" description="Histidine kinase" evidence="14">
    <location>
        <begin position="853"/>
        <end position="1075"/>
    </location>
</feature>
<dbReference type="InterPro" id="IPR013655">
    <property type="entry name" value="PAS_fold_3"/>
</dbReference>
<dbReference type="CDD" id="cd17546">
    <property type="entry name" value="REC_hyHK_CKI1_RcsC-like"/>
    <property type="match status" value="1"/>
</dbReference>
<dbReference type="Pfam" id="PF00072">
    <property type="entry name" value="Response_reg"/>
    <property type="match status" value="1"/>
</dbReference>
<dbReference type="InterPro" id="IPR004358">
    <property type="entry name" value="Sig_transdc_His_kin-like_C"/>
</dbReference>
<feature type="transmembrane region" description="Helical" evidence="13">
    <location>
        <begin position="15"/>
        <end position="39"/>
    </location>
</feature>
<evidence type="ECO:0000256" key="3">
    <source>
        <dbReference type="ARBA" id="ARBA00012438"/>
    </source>
</evidence>
<keyword evidence="4 12" id="KW-0597">Phosphoprotein</keyword>
<dbReference type="InterPro" id="IPR003661">
    <property type="entry name" value="HisK_dim/P_dom"/>
</dbReference>
<keyword evidence="5" id="KW-0808">Transferase</keyword>
<dbReference type="PANTHER" id="PTHR43047:SF72">
    <property type="entry name" value="OSMOSENSING HISTIDINE PROTEIN KINASE SLN1"/>
    <property type="match status" value="1"/>
</dbReference>
<evidence type="ECO:0000256" key="13">
    <source>
        <dbReference type="SAM" id="Phobius"/>
    </source>
</evidence>
<sequence>MPAVNPLDTSTGNRILLTIGLALLAVAGNVLSVSMVFGVDLIFGSIAVMLAVALLGTGSGLVVAFVGGLYTLVLWNHPYAIIIFTLEAGFVGLVYRSRVPNLVLAASLYWFIVGIPLVLIFYRGLIGMVWEPTLLVALKQALNGIFNALAAGLLLFFVQMTRFDTLGLFRRKPPLSEILFHAMLTMTFLAGVFLIVAESHLQRGVQEGFMAERLQTQIRKTMIALDDSGPLSERAFEESLEQAASPDIGLALIGPDDRIVSQLGELNRPGAGEGEVSPLGAGLTIWLPDGDMAAMQRWRRGRYQSSVPVSGIPGVSRIVAEAPAGPMVAALESHRLTLFGLLAGLLLFTILASTLISRWIGRPLGQLSQMSRQLGEQIRHGIRPHLPEGRIEEYAVLGDSLQAMSIQLADSFHELHAARDDLERQVEERTVELKQTLQQFESLVSNIPGITYRCLNDERRTMLFVSNHVGQLTGYSPEELMDNQEPSYPELILAEDQERLGKAISEAVSQDRPWEVEYRLRHKDGTIHWVYEKGQAVLDEFDQVDCLDGFALDITQRKLQQAQLKDSQHVLADILDATLAGYWDWNIQNKTEYLSPGFKAMFGYEDHELENSPETWKEIIVPEDREILFSAFQRHAQSHGLDPFRTEVRYQHKQGHIVWVLCAGRVISWNEDGDPIRMVGCHVDITPLKVAEAALTENESRLREQERRLQSILDGTNVGTWEWNVQTGETRFNEQWAAIVGYTLEELSPTSIETWMNLAHPDDLKRSEEQLNAHFAGEAEFYDCEARMRHKDGHWVWVHDRGRVATWTEDGQPLIVAGTHQDITYRKDSESELIQAKQEAETANIAKSRFLATMSHEIRTPMNGILGMAQLLLSGSVSQQQAREYARTIHKSGQALLTLLNDILDLSKIEAGRMSLRTGVFSPPDLLREMENLFASTASEKGLSLVYSWAGEAAALYQGDPHRLRQMLSNLVNNAIKFTRKGHVEVLASIIETGAEADLLEFAVLDTGPGIDSEKQNRLFLPFSQLDDTTTRKHGGTGLGLSIVRSLAEAMDGEFGLDSRPGEGSRFWFRVLLRRLPASVRSERSGYGSTDSEAVEALVQLSGRVLLVEDHADNQIVIRSMVESMGLECLLAEDGQKALEVTQREHGCIDLILMDMNMPVMDGYAATAAIRAWERQQQQTVVPIIALTASAFPEDRERCLAGGMDDYLSKPVDLQVLNQALRRWLGGCNVTESVPETGLASPDRRVDWPAFAVAVEALLPLLDQARFDAIDAFSDLQAQLAGTELAPELARLQQQLHSFQFGSVSAGLSDLLARRPAQEESA</sequence>
<feature type="domain" description="PAC" evidence="17">
    <location>
        <begin position="644"/>
        <end position="697"/>
    </location>
</feature>
<comment type="caution">
    <text evidence="19">The sequence shown here is derived from an EMBL/GenBank/DDBJ whole genome shotgun (WGS) entry which is preliminary data.</text>
</comment>
<keyword evidence="7" id="KW-0418">Kinase</keyword>
<dbReference type="Gene3D" id="3.30.565.10">
    <property type="entry name" value="Histidine kinase-like ATPase, C-terminal domain"/>
    <property type="match status" value="1"/>
</dbReference>
<dbReference type="InterPro" id="IPR001610">
    <property type="entry name" value="PAC"/>
</dbReference>
<evidence type="ECO:0000313" key="19">
    <source>
        <dbReference type="EMBL" id="NDY96777.1"/>
    </source>
</evidence>
<comment type="catalytic activity">
    <reaction evidence="1">
        <text>ATP + protein L-histidine = ADP + protein N-phospho-L-histidine.</text>
        <dbReference type="EC" id="2.7.13.3"/>
    </reaction>
</comment>
<evidence type="ECO:0000256" key="7">
    <source>
        <dbReference type="ARBA" id="ARBA00022777"/>
    </source>
</evidence>
<dbReference type="InterPro" id="IPR001789">
    <property type="entry name" value="Sig_transdc_resp-reg_receiver"/>
</dbReference>
<feature type="transmembrane region" description="Helical" evidence="13">
    <location>
        <begin position="102"/>
        <end position="122"/>
    </location>
</feature>
<keyword evidence="6" id="KW-0547">Nucleotide-binding</keyword>
<dbReference type="Pfam" id="PF00512">
    <property type="entry name" value="HisKA"/>
    <property type="match status" value="1"/>
</dbReference>